<feature type="non-terminal residue" evidence="1">
    <location>
        <position position="48"/>
    </location>
</feature>
<evidence type="ECO:0000313" key="1">
    <source>
        <dbReference type="EMBL" id="GAJ21129.1"/>
    </source>
</evidence>
<gene>
    <name evidence="1" type="ORF">S12H4_60185</name>
</gene>
<organism evidence="1">
    <name type="scientific">marine sediment metagenome</name>
    <dbReference type="NCBI Taxonomy" id="412755"/>
    <lineage>
        <taxon>unclassified sequences</taxon>
        <taxon>metagenomes</taxon>
        <taxon>ecological metagenomes</taxon>
    </lineage>
</organism>
<name>X1UUH6_9ZZZZ</name>
<sequence>MKIKELVASDTTTWNMTWLPEFVFFVATTVPTMFKVSVFGDGVIADLD</sequence>
<reference evidence="1" key="1">
    <citation type="journal article" date="2014" name="Front. Microbiol.">
        <title>High frequency of phylogenetically diverse reductive dehalogenase-homologous genes in deep subseafloor sedimentary metagenomes.</title>
        <authorList>
            <person name="Kawai M."/>
            <person name="Futagami T."/>
            <person name="Toyoda A."/>
            <person name="Takaki Y."/>
            <person name="Nishi S."/>
            <person name="Hori S."/>
            <person name="Arai W."/>
            <person name="Tsubouchi T."/>
            <person name="Morono Y."/>
            <person name="Uchiyama I."/>
            <person name="Ito T."/>
            <person name="Fujiyama A."/>
            <person name="Inagaki F."/>
            <person name="Takami H."/>
        </authorList>
    </citation>
    <scope>NUCLEOTIDE SEQUENCE</scope>
    <source>
        <strain evidence="1">Expedition CK06-06</strain>
    </source>
</reference>
<proteinExistence type="predicted"/>
<dbReference type="EMBL" id="BARW01039541">
    <property type="protein sequence ID" value="GAJ21129.1"/>
    <property type="molecule type" value="Genomic_DNA"/>
</dbReference>
<protein>
    <submittedName>
        <fullName evidence="1">Uncharacterized protein</fullName>
    </submittedName>
</protein>
<dbReference type="AlphaFoldDB" id="X1UUH6"/>
<accession>X1UUH6</accession>
<comment type="caution">
    <text evidence="1">The sequence shown here is derived from an EMBL/GenBank/DDBJ whole genome shotgun (WGS) entry which is preliminary data.</text>
</comment>